<evidence type="ECO:0000256" key="1">
    <source>
        <dbReference type="SAM" id="Phobius"/>
    </source>
</evidence>
<keyword evidence="1" id="KW-1133">Transmembrane helix</keyword>
<dbReference type="Proteomes" id="UP001597233">
    <property type="component" value="Unassembled WGS sequence"/>
</dbReference>
<feature type="transmembrane region" description="Helical" evidence="1">
    <location>
        <begin position="12"/>
        <end position="36"/>
    </location>
</feature>
<protein>
    <submittedName>
        <fullName evidence="2">Uncharacterized protein</fullName>
    </submittedName>
</protein>
<dbReference type="EMBL" id="JBHUEH010000011">
    <property type="protein sequence ID" value="MFD1885492.1"/>
    <property type="molecule type" value="Genomic_DNA"/>
</dbReference>
<name>A0ABW4RGR8_9BACL</name>
<evidence type="ECO:0000313" key="2">
    <source>
        <dbReference type="EMBL" id="MFD1885492.1"/>
    </source>
</evidence>
<keyword evidence="3" id="KW-1185">Reference proteome</keyword>
<sequence>MKNSTSKKQFALGLIILIIIGFLVYFLFKGLFFVFSSIPKEVAAPLIAASATIMVSVLSIVIAKYYENKRTIELEHRNKKIPIYEEFVEFLFKLLMHEKIEGKPMEEQEVLKFMSVFTQKLLVWGSDEVIDRWSNYRSMFINGKDIDANKVMFQMEELLIAIRKDTGHKTKDYKKGDILKLFINDVEKYI</sequence>
<proteinExistence type="predicted"/>
<dbReference type="RefSeq" id="WP_347325760.1">
    <property type="nucleotide sequence ID" value="NZ_JBCGUH010000007.1"/>
</dbReference>
<keyword evidence="1" id="KW-0812">Transmembrane</keyword>
<evidence type="ECO:0000313" key="3">
    <source>
        <dbReference type="Proteomes" id="UP001597233"/>
    </source>
</evidence>
<accession>A0ABW4RGR8</accession>
<keyword evidence="1" id="KW-0472">Membrane</keyword>
<reference evidence="3" key="1">
    <citation type="journal article" date="2019" name="Int. J. Syst. Evol. Microbiol.">
        <title>The Global Catalogue of Microorganisms (GCM) 10K type strain sequencing project: providing services to taxonomists for standard genome sequencing and annotation.</title>
        <authorList>
            <consortium name="The Broad Institute Genomics Platform"/>
            <consortium name="The Broad Institute Genome Sequencing Center for Infectious Disease"/>
            <person name="Wu L."/>
            <person name="Ma J."/>
        </authorList>
    </citation>
    <scope>NUCLEOTIDE SEQUENCE [LARGE SCALE GENOMIC DNA]</scope>
    <source>
        <strain evidence="3">CCUG 54950</strain>
    </source>
</reference>
<gene>
    <name evidence="2" type="ORF">ACFSC9_08110</name>
</gene>
<comment type="caution">
    <text evidence="2">The sequence shown here is derived from an EMBL/GenBank/DDBJ whole genome shotgun (WGS) entry which is preliminary data.</text>
</comment>
<organism evidence="2 3">
    <name type="scientific">Paenibacillus wenxiniae</name>
    <dbReference type="NCBI Taxonomy" id="1636843"/>
    <lineage>
        <taxon>Bacteria</taxon>
        <taxon>Bacillati</taxon>
        <taxon>Bacillota</taxon>
        <taxon>Bacilli</taxon>
        <taxon>Bacillales</taxon>
        <taxon>Paenibacillaceae</taxon>
        <taxon>Paenibacillus</taxon>
    </lineage>
</organism>
<feature type="transmembrane region" description="Helical" evidence="1">
    <location>
        <begin position="42"/>
        <end position="63"/>
    </location>
</feature>